<dbReference type="InterPro" id="IPR043502">
    <property type="entry name" value="DNA/RNA_pol_sf"/>
</dbReference>
<evidence type="ECO:0000313" key="3">
    <source>
        <dbReference type="Proteomes" id="UP000257109"/>
    </source>
</evidence>
<dbReference type="PANTHER" id="PTHR48475">
    <property type="entry name" value="RIBONUCLEASE H"/>
    <property type="match status" value="1"/>
</dbReference>
<dbReference type="OrthoDB" id="1426770at2759"/>
<dbReference type="AlphaFoldDB" id="A0A371F3I1"/>
<dbReference type="Pfam" id="PF17919">
    <property type="entry name" value="RT_RNaseH_2"/>
    <property type="match status" value="1"/>
</dbReference>
<sequence>MERNQECQEAFEKVKQYLESPLVLIPTVLNKPLILHLMVLKESMGGILDSKMILGMNKPYITSIRSSRNVNKERTCCALVWAAKRLRQYMLAHTTRLIAKMDPLKYIFEKPALTG</sequence>
<name>A0A371F3I1_MUCPR</name>
<proteinExistence type="predicted"/>
<evidence type="ECO:0000259" key="1">
    <source>
        <dbReference type="Pfam" id="PF17919"/>
    </source>
</evidence>
<dbReference type="Proteomes" id="UP000257109">
    <property type="component" value="Unassembled WGS sequence"/>
</dbReference>
<dbReference type="InterPro" id="IPR041577">
    <property type="entry name" value="RT_RNaseH_2"/>
</dbReference>
<organism evidence="2 3">
    <name type="scientific">Mucuna pruriens</name>
    <name type="common">Velvet bean</name>
    <name type="synonym">Dolichos pruriens</name>
    <dbReference type="NCBI Taxonomy" id="157652"/>
    <lineage>
        <taxon>Eukaryota</taxon>
        <taxon>Viridiplantae</taxon>
        <taxon>Streptophyta</taxon>
        <taxon>Embryophyta</taxon>
        <taxon>Tracheophyta</taxon>
        <taxon>Spermatophyta</taxon>
        <taxon>Magnoliopsida</taxon>
        <taxon>eudicotyledons</taxon>
        <taxon>Gunneridae</taxon>
        <taxon>Pentapetalae</taxon>
        <taxon>rosids</taxon>
        <taxon>fabids</taxon>
        <taxon>Fabales</taxon>
        <taxon>Fabaceae</taxon>
        <taxon>Papilionoideae</taxon>
        <taxon>50 kb inversion clade</taxon>
        <taxon>NPAAA clade</taxon>
        <taxon>indigoferoid/millettioid clade</taxon>
        <taxon>Phaseoleae</taxon>
        <taxon>Mucuna</taxon>
    </lineage>
</organism>
<protein>
    <recommendedName>
        <fullName evidence="1">Reverse transcriptase/retrotransposon-derived protein RNase H-like domain-containing protein</fullName>
    </recommendedName>
</protein>
<evidence type="ECO:0000313" key="2">
    <source>
        <dbReference type="EMBL" id="RDX72861.1"/>
    </source>
</evidence>
<keyword evidence="3" id="KW-1185">Reference proteome</keyword>
<dbReference type="PANTHER" id="PTHR48475:SF1">
    <property type="entry name" value="RNASE H TYPE-1 DOMAIN-CONTAINING PROTEIN"/>
    <property type="match status" value="1"/>
</dbReference>
<gene>
    <name evidence="2" type="ORF">CR513_47605</name>
</gene>
<feature type="domain" description="Reverse transcriptase/retrotransposon-derived protein RNase H-like" evidence="1">
    <location>
        <begin position="5"/>
        <end position="94"/>
    </location>
</feature>
<dbReference type="SUPFAM" id="SSF56672">
    <property type="entry name" value="DNA/RNA polymerases"/>
    <property type="match status" value="1"/>
</dbReference>
<comment type="caution">
    <text evidence="2">The sequence shown here is derived from an EMBL/GenBank/DDBJ whole genome shotgun (WGS) entry which is preliminary data.</text>
</comment>
<feature type="non-terminal residue" evidence="2">
    <location>
        <position position="1"/>
    </location>
</feature>
<reference evidence="2" key="1">
    <citation type="submission" date="2018-05" db="EMBL/GenBank/DDBJ databases">
        <title>Draft genome of Mucuna pruriens seed.</title>
        <authorList>
            <person name="Nnadi N.E."/>
            <person name="Vos R."/>
            <person name="Hasami M.H."/>
            <person name="Devisetty U.K."/>
            <person name="Aguiy J.C."/>
        </authorList>
    </citation>
    <scope>NUCLEOTIDE SEQUENCE [LARGE SCALE GENOMIC DNA]</scope>
    <source>
        <strain evidence="2">JCA_2017</strain>
    </source>
</reference>
<dbReference type="EMBL" id="QJKJ01010731">
    <property type="protein sequence ID" value="RDX72861.1"/>
    <property type="molecule type" value="Genomic_DNA"/>
</dbReference>
<accession>A0A371F3I1</accession>